<dbReference type="GO" id="GO:0016887">
    <property type="term" value="F:ATP hydrolysis activity"/>
    <property type="evidence" value="ECO:0007669"/>
    <property type="project" value="InterPro"/>
</dbReference>
<dbReference type="PROSITE" id="PS50893">
    <property type="entry name" value="ABC_TRANSPORTER_2"/>
    <property type="match status" value="1"/>
</dbReference>
<evidence type="ECO:0000313" key="7">
    <source>
        <dbReference type="EMBL" id="QDV08344.1"/>
    </source>
</evidence>
<dbReference type="OrthoDB" id="273392at2"/>
<dbReference type="InterPro" id="IPR003593">
    <property type="entry name" value="AAA+_ATPase"/>
</dbReference>
<reference evidence="7 8" key="1">
    <citation type="submission" date="2019-02" db="EMBL/GenBank/DDBJ databases">
        <title>Deep-cultivation of Planctomycetes and their phenomic and genomic characterization uncovers novel biology.</title>
        <authorList>
            <person name="Wiegand S."/>
            <person name="Jogler M."/>
            <person name="Boedeker C."/>
            <person name="Pinto D."/>
            <person name="Vollmers J."/>
            <person name="Rivas-Marin E."/>
            <person name="Kohn T."/>
            <person name="Peeters S.H."/>
            <person name="Heuer A."/>
            <person name="Rast P."/>
            <person name="Oberbeckmann S."/>
            <person name="Bunk B."/>
            <person name="Jeske O."/>
            <person name="Meyerdierks A."/>
            <person name="Storesund J.E."/>
            <person name="Kallscheuer N."/>
            <person name="Luecker S."/>
            <person name="Lage O.M."/>
            <person name="Pohl T."/>
            <person name="Merkel B.J."/>
            <person name="Hornburger P."/>
            <person name="Mueller R.-W."/>
            <person name="Bruemmer F."/>
            <person name="Labrenz M."/>
            <person name="Spormann A.M."/>
            <person name="Op den Camp H."/>
            <person name="Overmann J."/>
            <person name="Amann R."/>
            <person name="Jetten M.S.M."/>
            <person name="Mascher T."/>
            <person name="Medema M.H."/>
            <person name="Devos D.P."/>
            <person name="Kaster A.-K."/>
            <person name="Ovreas L."/>
            <person name="Rohde M."/>
            <person name="Galperin M.Y."/>
            <person name="Jogler C."/>
        </authorList>
    </citation>
    <scope>NUCLEOTIDE SEQUENCE [LARGE SCALE GENOMIC DNA]</scope>
    <source>
        <strain evidence="7 8">Poly30</strain>
    </source>
</reference>
<dbReference type="Gene3D" id="3.40.50.300">
    <property type="entry name" value="P-loop containing nucleotide triphosphate hydrolases"/>
    <property type="match status" value="1"/>
</dbReference>
<dbReference type="InterPro" id="IPR017871">
    <property type="entry name" value="ABC_transporter-like_CS"/>
</dbReference>
<dbReference type="GO" id="GO:0005524">
    <property type="term" value="F:ATP binding"/>
    <property type="evidence" value="ECO:0007669"/>
    <property type="project" value="UniProtKB-KW"/>
</dbReference>
<dbReference type="SUPFAM" id="SSF52540">
    <property type="entry name" value="P-loop containing nucleoside triphosphate hydrolases"/>
    <property type="match status" value="1"/>
</dbReference>
<organism evidence="7 8">
    <name type="scientific">Saltatorellus ferox</name>
    <dbReference type="NCBI Taxonomy" id="2528018"/>
    <lineage>
        <taxon>Bacteria</taxon>
        <taxon>Pseudomonadati</taxon>
        <taxon>Planctomycetota</taxon>
        <taxon>Planctomycetia</taxon>
        <taxon>Planctomycetia incertae sedis</taxon>
        <taxon>Saltatorellus</taxon>
    </lineage>
</organism>
<evidence type="ECO:0000256" key="3">
    <source>
        <dbReference type="ARBA" id="ARBA00022840"/>
    </source>
</evidence>
<evidence type="ECO:0000313" key="8">
    <source>
        <dbReference type="Proteomes" id="UP000320390"/>
    </source>
</evidence>
<evidence type="ECO:0000256" key="5">
    <source>
        <dbReference type="SAM" id="MobiDB-lite"/>
    </source>
</evidence>
<dbReference type="PANTHER" id="PTHR24220">
    <property type="entry name" value="IMPORT ATP-BINDING PROTEIN"/>
    <property type="match status" value="1"/>
</dbReference>
<evidence type="ECO:0000256" key="4">
    <source>
        <dbReference type="ARBA" id="ARBA00038388"/>
    </source>
</evidence>
<dbReference type="Pfam" id="PF00005">
    <property type="entry name" value="ABC_tran"/>
    <property type="match status" value="1"/>
</dbReference>
<dbReference type="Proteomes" id="UP000320390">
    <property type="component" value="Chromosome"/>
</dbReference>
<dbReference type="GO" id="GO:0005886">
    <property type="term" value="C:plasma membrane"/>
    <property type="evidence" value="ECO:0007669"/>
    <property type="project" value="TreeGrafter"/>
</dbReference>
<evidence type="ECO:0000256" key="2">
    <source>
        <dbReference type="ARBA" id="ARBA00022741"/>
    </source>
</evidence>
<dbReference type="SMART" id="SM00382">
    <property type="entry name" value="AAA"/>
    <property type="match status" value="1"/>
</dbReference>
<dbReference type="GO" id="GO:0098796">
    <property type="term" value="C:membrane protein complex"/>
    <property type="evidence" value="ECO:0007669"/>
    <property type="project" value="UniProtKB-ARBA"/>
</dbReference>
<feature type="domain" description="ABC transporter" evidence="6">
    <location>
        <begin position="12"/>
        <end position="250"/>
    </location>
</feature>
<proteinExistence type="inferred from homology"/>
<dbReference type="InterPro" id="IPR015854">
    <property type="entry name" value="ABC_transpr_LolD-like"/>
</dbReference>
<dbReference type="CDD" id="cd03255">
    <property type="entry name" value="ABC_MJ0796_LolCDE_FtsE"/>
    <property type="match status" value="1"/>
</dbReference>
<gene>
    <name evidence="7" type="ORF">Poly30_38820</name>
</gene>
<keyword evidence="8" id="KW-1185">Reference proteome</keyword>
<dbReference type="FunFam" id="3.40.50.300:FF:000032">
    <property type="entry name" value="Export ABC transporter ATP-binding protein"/>
    <property type="match status" value="1"/>
</dbReference>
<dbReference type="PANTHER" id="PTHR24220:SF86">
    <property type="entry name" value="ABC TRANSPORTER ABCH.1"/>
    <property type="match status" value="1"/>
</dbReference>
<keyword evidence="2" id="KW-0547">Nucleotide-binding</keyword>
<name>A0A518EW96_9BACT</name>
<dbReference type="InterPro" id="IPR003439">
    <property type="entry name" value="ABC_transporter-like_ATP-bd"/>
</dbReference>
<keyword evidence="1" id="KW-0813">Transport</keyword>
<dbReference type="EC" id="3.6.3.-" evidence="7"/>
<sequence>MKQPQPGKQPVAELTDVTRTYKMGDEFVKALDTFTFTFNSGEYWAIMGSSGSGKSTLLNLLGCIDRPTSGSYRIRGREVSSMDDDTLSTFRGKELGFIFQSYNLLPQLDVLENILMPVMYQDEYPDGIEERALRLAERVGLGGRLHHKPMQLSGGQQQRVAIARSLINDPALLLADEATGNLDSKTADEILELFDELHDEGTTILLVTHEQDVGERAENILRLKDGLIESVHRGQRGRSGATQAFEASHSSVAPHAGDAEAEVVTFTSSEPGRSDADGGGEA</sequence>
<dbReference type="PROSITE" id="PS00211">
    <property type="entry name" value="ABC_TRANSPORTER_1"/>
    <property type="match status" value="1"/>
</dbReference>
<protein>
    <submittedName>
        <fullName evidence="7">ABC transporter ATP-binding protein</fullName>
        <ecNumber evidence="7">3.6.3.-</ecNumber>
    </submittedName>
</protein>
<dbReference type="RefSeq" id="WP_145200830.1">
    <property type="nucleotide sequence ID" value="NZ_CP036434.1"/>
</dbReference>
<accession>A0A518EW96</accession>
<feature type="region of interest" description="Disordered" evidence="5">
    <location>
        <begin position="234"/>
        <end position="258"/>
    </location>
</feature>
<keyword evidence="3 7" id="KW-0067">ATP-binding</keyword>
<comment type="similarity">
    <text evidence="4">Belongs to the ABC transporter superfamily. Macrolide exporter (TC 3.A.1.122) family.</text>
</comment>
<dbReference type="AlphaFoldDB" id="A0A518EW96"/>
<evidence type="ECO:0000256" key="1">
    <source>
        <dbReference type="ARBA" id="ARBA00022448"/>
    </source>
</evidence>
<keyword evidence="7" id="KW-0378">Hydrolase</keyword>
<dbReference type="GO" id="GO:0022857">
    <property type="term" value="F:transmembrane transporter activity"/>
    <property type="evidence" value="ECO:0007669"/>
    <property type="project" value="TreeGrafter"/>
</dbReference>
<evidence type="ECO:0000259" key="6">
    <source>
        <dbReference type="PROSITE" id="PS50893"/>
    </source>
</evidence>
<dbReference type="InterPro" id="IPR017911">
    <property type="entry name" value="MacB-like_ATP-bd"/>
</dbReference>
<dbReference type="InterPro" id="IPR027417">
    <property type="entry name" value="P-loop_NTPase"/>
</dbReference>
<dbReference type="EMBL" id="CP036434">
    <property type="protein sequence ID" value="QDV08344.1"/>
    <property type="molecule type" value="Genomic_DNA"/>
</dbReference>